<evidence type="ECO:0008006" key="10">
    <source>
        <dbReference type="Google" id="ProtNLM"/>
    </source>
</evidence>
<comment type="caution">
    <text evidence="8">The sequence shown here is derived from an EMBL/GenBank/DDBJ whole genome shotgun (WGS) entry which is preliminary data.</text>
</comment>
<evidence type="ECO:0000256" key="4">
    <source>
        <dbReference type="ARBA" id="ARBA00022759"/>
    </source>
</evidence>
<evidence type="ECO:0000313" key="8">
    <source>
        <dbReference type="EMBL" id="KPL55527.1"/>
    </source>
</evidence>
<keyword evidence="9" id="KW-1185">Reference proteome</keyword>
<reference evidence="8 9" key="2">
    <citation type="submission" date="2015-10" db="EMBL/GenBank/DDBJ databases">
        <title>Draft Genome Sequence of Prosthecomicrobium hirschii ATCC 27832.</title>
        <authorList>
            <person name="Daniel J."/>
            <person name="Givan S.A."/>
            <person name="Brun Y.V."/>
            <person name="Brown P.J."/>
        </authorList>
    </citation>
    <scope>NUCLEOTIDE SEQUENCE [LARGE SCALE GENOMIC DNA]</scope>
    <source>
        <strain evidence="8 9">16</strain>
    </source>
</reference>
<dbReference type="STRING" id="665126.ABB55_27545"/>
<accession>A0A0P6VS06</accession>
<dbReference type="Proteomes" id="UP000048984">
    <property type="component" value="Unassembled WGS sequence"/>
</dbReference>
<evidence type="ECO:0000313" key="9">
    <source>
        <dbReference type="Proteomes" id="UP000048984"/>
    </source>
</evidence>
<name>A0A0P6VS06_9HYPH</name>
<dbReference type="AlphaFoldDB" id="A0A0P6VS06"/>
<keyword evidence="4" id="KW-0255">Endonuclease</keyword>
<evidence type="ECO:0000256" key="1">
    <source>
        <dbReference type="ARBA" id="ARBA00006620"/>
    </source>
</evidence>
<dbReference type="OrthoDB" id="9811409at2"/>
<reference evidence="8 9" key="1">
    <citation type="submission" date="2015-09" db="EMBL/GenBank/DDBJ databases">
        <authorList>
            <person name="Jackson K.R."/>
            <person name="Lunt B.L."/>
            <person name="Fisher J.N.B."/>
            <person name="Gardner A.V."/>
            <person name="Bailey M.E."/>
            <person name="Deus L.M."/>
            <person name="Earl A.S."/>
            <person name="Gibby P.D."/>
            <person name="Hartmann K.A."/>
            <person name="Liu J.E."/>
            <person name="Manci A.M."/>
            <person name="Nielsen D.A."/>
            <person name="Solomon M.B."/>
            <person name="Breakwell D.P."/>
            <person name="Burnett S.H."/>
            <person name="Grose J.H."/>
        </authorList>
    </citation>
    <scope>NUCLEOTIDE SEQUENCE [LARGE SCALE GENOMIC DNA]</scope>
    <source>
        <strain evidence="8 9">16</strain>
    </source>
</reference>
<evidence type="ECO:0000256" key="6">
    <source>
        <dbReference type="ARBA" id="ARBA00022884"/>
    </source>
</evidence>
<evidence type="ECO:0000256" key="7">
    <source>
        <dbReference type="ARBA" id="ARBA00023016"/>
    </source>
</evidence>
<dbReference type="GO" id="GO:0004519">
    <property type="term" value="F:endonuclease activity"/>
    <property type="evidence" value="ECO:0007669"/>
    <property type="project" value="UniProtKB-KW"/>
</dbReference>
<evidence type="ECO:0000256" key="2">
    <source>
        <dbReference type="ARBA" id="ARBA00022649"/>
    </source>
</evidence>
<dbReference type="SUPFAM" id="SSF54786">
    <property type="entry name" value="YcfA/nrd intein domain"/>
    <property type="match status" value="1"/>
</dbReference>
<keyword evidence="2" id="KW-1277">Toxin-antitoxin system</keyword>
<keyword evidence="6" id="KW-0694">RNA-binding</keyword>
<proteinExistence type="inferred from homology"/>
<dbReference type="Gene3D" id="3.30.920.30">
    <property type="entry name" value="Hypothetical protein"/>
    <property type="match status" value="1"/>
</dbReference>
<comment type="similarity">
    <text evidence="1">Belongs to the HicA mRNA interferase family.</text>
</comment>
<keyword evidence="7" id="KW-0346">Stress response</keyword>
<organism evidence="8 9">
    <name type="scientific">Prosthecodimorpha hirschii</name>
    <dbReference type="NCBI Taxonomy" id="665126"/>
    <lineage>
        <taxon>Bacteria</taxon>
        <taxon>Pseudomonadati</taxon>
        <taxon>Pseudomonadota</taxon>
        <taxon>Alphaproteobacteria</taxon>
        <taxon>Hyphomicrobiales</taxon>
        <taxon>Ancalomicrobiaceae</taxon>
        <taxon>Prosthecodimorpha</taxon>
    </lineage>
</organism>
<gene>
    <name evidence="8" type="ORF">ABB55_27545</name>
</gene>
<keyword evidence="5" id="KW-0378">Hydrolase</keyword>
<protein>
    <recommendedName>
        <fullName evidence="10">Addiction module toxin, HicA family</fullName>
    </recommendedName>
</protein>
<evidence type="ECO:0000256" key="3">
    <source>
        <dbReference type="ARBA" id="ARBA00022722"/>
    </source>
</evidence>
<dbReference type="EMBL" id="LJYW01000001">
    <property type="protein sequence ID" value="KPL55527.1"/>
    <property type="molecule type" value="Genomic_DNA"/>
</dbReference>
<evidence type="ECO:0000256" key="5">
    <source>
        <dbReference type="ARBA" id="ARBA00022801"/>
    </source>
</evidence>
<dbReference type="GO" id="GO:0016787">
    <property type="term" value="F:hydrolase activity"/>
    <property type="evidence" value="ECO:0007669"/>
    <property type="project" value="UniProtKB-KW"/>
</dbReference>
<dbReference type="GO" id="GO:0003729">
    <property type="term" value="F:mRNA binding"/>
    <property type="evidence" value="ECO:0007669"/>
    <property type="project" value="InterPro"/>
</dbReference>
<dbReference type="InterPro" id="IPR038570">
    <property type="entry name" value="HicA_sf"/>
</dbReference>
<sequence>MPSIERDLRRIRQRLSEEGWTIVRQDGPHDVFRHPDRKGVVVVPRHRGELATGTARSIAQQAGWL</sequence>
<dbReference type="Pfam" id="PF07927">
    <property type="entry name" value="HicA_toxin"/>
    <property type="match status" value="1"/>
</dbReference>
<dbReference type="RefSeq" id="WP_054361695.1">
    <property type="nucleotide sequence ID" value="NZ_JAPCYQ010000001.1"/>
</dbReference>
<dbReference type="InterPro" id="IPR012933">
    <property type="entry name" value="HicA_mRNA_interferase"/>
</dbReference>
<keyword evidence="3" id="KW-0540">Nuclease</keyword>